<dbReference type="RefSeq" id="WP_050339911.1">
    <property type="nucleotide sequence ID" value="NZ_AZCU01000008.1"/>
</dbReference>
<dbReference type="EMBL" id="AZCU01000008">
    <property type="protein sequence ID" value="KRK25423.1"/>
    <property type="molecule type" value="Genomic_DNA"/>
</dbReference>
<dbReference type="Proteomes" id="UP000051020">
    <property type="component" value="Unassembled WGS sequence"/>
</dbReference>
<organism evidence="1 2">
    <name type="scientific">Lactiplantibacillus pentosus DSM 20314</name>
    <dbReference type="NCBI Taxonomy" id="1423791"/>
    <lineage>
        <taxon>Bacteria</taxon>
        <taxon>Bacillati</taxon>
        <taxon>Bacillota</taxon>
        <taxon>Bacilli</taxon>
        <taxon>Lactobacillales</taxon>
        <taxon>Lactobacillaceae</taxon>
        <taxon>Lactiplantibacillus</taxon>
    </lineage>
</organism>
<comment type="caution">
    <text evidence="1">The sequence shown here is derived from an EMBL/GenBank/DDBJ whole genome shotgun (WGS) entry which is preliminary data.</text>
</comment>
<evidence type="ECO:0000313" key="1">
    <source>
        <dbReference type="EMBL" id="KRK25423.1"/>
    </source>
</evidence>
<dbReference type="Gene3D" id="3.40.50.300">
    <property type="entry name" value="P-loop containing nucleotide triphosphate hydrolases"/>
    <property type="match status" value="1"/>
</dbReference>
<dbReference type="InterPro" id="IPR027417">
    <property type="entry name" value="P-loop_NTPase"/>
</dbReference>
<protein>
    <recommendedName>
        <fullName evidence="3">AAA+ ATPase domain-containing protein</fullName>
    </recommendedName>
</protein>
<name>A0A837RA25_LACPE</name>
<accession>A0A837RA25</accession>
<gene>
    <name evidence="1" type="ORF">FD24_GL003279</name>
</gene>
<dbReference type="GeneID" id="49395300"/>
<dbReference type="AlphaFoldDB" id="A0A837RA25"/>
<evidence type="ECO:0008006" key="3">
    <source>
        <dbReference type="Google" id="ProtNLM"/>
    </source>
</evidence>
<evidence type="ECO:0000313" key="2">
    <source>
        <dbReference type="Proteomes" id="UP000051020"/>
    </source>
</evidence>
<sequence>MKQNDERSKFEGMSEHDFSNYVSRHDVGQKALNKTLRRAFLQQGQQVLVIGSASVEKTRVVLCNLHQLERTYATHFVRIGITKSTTVERFIAAVSIQLGFARSTRTMTTLVAGQKLIANVQQWSSSDGTESKVVTEPVTERYVGTDDFKILEEILFNRNTILVIDDIENLSADAQGLQAKLAELAKSMSNNAVDYEDPYAKLVFIGTVTTAAELRQAVQSLQAALIPITTLCISVSNQLDQQS</sequence>
<reference evidence="1 2" key="1">
    <citation type="journal article" date="2015" name="Genome Announc.">
        <title>Expanding the biotechnology potential of lactobacilli through comparative genomics of 213 strains and associated genera.</title>
        <authorList>
            <person name="Sun Z."/>
            <person name="Harris H.M."/>
            <person name="McCann A."/>
            <person name="Guo C."/>
            <person name="Argimon S."/>
            <person name="Zhang W."/>
            <person name="Yang X."/>
            <person name="Jeffery I.B."/>
            <person name="Cooney J.C."/>
            <person name="Kagawa T.F."/>
            <person name="Liu W."/>
            <person name="Song Y."/>
            <person name="Salvetti E."/>
            <person name="Wrobel A."/>
            <person name="Rasinkangas P."/>
            <person name="Parkhill J."/>
            <person name="Rea M.C."/>
            <person name="O'Sullivan O."/>
            <person name="Ritari J."/>
            <person name="Douillard F.P."/>
            <person name="Paul Ross R."/>
            <person name="Yang R."/>
            <person name="Briner A.E."/>
            <person name="Felis G.E."/>
            <person name="de Vos W.M."/>
            <person name="Barrangou R."/>
            <person name="Klaenhammer T.R."/>
            <person name="Caufield P.W."/>
            <person name="Cui Y."/>
            <person name="Zhang H."/>
            <person name="O'Toole P.W."/>
        </authorList>
    </citation>
    <scope>NUCLEOTIDE SEQUENCE [LARGE SCALE GENOMIC DNA]</scope>
    <source>
        <strain evidence="1 2">DSM 20314</strain>
    </source>
</reference>
<proteinExistence type="predicted"/>
<dbReference type="SUPFAM" id="SSF52540">
    <property type="entry name" value="P-loop containing nucleoside triphosphate hydrolases"/>
    <property type="match status" value="1"/>
</dbReference>